<sequence length="91" mass="10170">MTHVNEMQKLNFNFSLDAHWLAHVNYKAVGFHTLRMAEYCNDTNNRALTEVLTPTFAGFPKNSARINELRVVKNGAPEESSVESMSVTAGV</sequence>
<evidence type="ECO:0000313" key="2">
    <source>
        <dbReference type="Proteomes" id="UP000024635"/>
    </source>
</evidence>
<gene>
    <name evidence="1" type="primary">Acey_s0546.g3261</name>
    <name evidence="1" type="ORF">Y032_0546g3261</name>
</gene>
<keyword evidence="2" id="KW-1185">Reference proteome</keyword>
<dbReference type="AlphaFoldDB" id="A0A016WQY9"/>
<accession>A0A016WQY9</accession>
<reference evidence="2" key="1">
    <citation type="journal article" date="2015" name="Nat. Genet.">
        <title>The genome and transcriptome of the zoonotic hookworm Ancylostoma ceylanicum identify infection-specific gene families.</title>
        <authorList>
            <person name="Schwarz E.M."/>
            <person name="Hu Y."/>
            <person name="Antoshechkin I."/>
            <person name="Miller M.M."/>
            <person name="Sternberg P.W."/>
            <person name="Aroian R.V."/>
        </authorList>
    </citation>
    <scope>NUCLEOTIDE SEQUENCE</scope>
    <source>
        <strain evidence="2">HY135</strain>
    </source>
</reference>
<evidence type="ECO:0000313" key="1">
    <source>
        <dbReference type="EMBL" id="EYC42035.1"/>
    </source>
</evidence>
<name>A0A016WQY9_9BILA</name>
<protein>
    <submittedName>
        <fullName evidence="1">Uncharacterized protein</fullName>
    </submittedName>
</protein>
<dbReference type="EMBL" id="JARK01000146">
    <property type="protein sequence ID" value="EYC42035.1"/>
    <property type="molecule type" value="Genomic_DNA"/>
</dbReference>
<organism evidence="1 2">
    <name type="scientific">Ancylostoma ceylanicum</name>
    <dbReference type="NCBI Taxonomy" id="53326"/>
    <lineage>
        <taxon>Eukaryota</taxon>
        <taxon>Metazoa</taxon>
        <taxon>Ecdysozoa</taxon>
        <taxon>Nematoda</taxon>
        <taxon>Chromadorea</taxon>
        <taxon>Rhabditida</taxon>
        <taxon>Rhabditina</taxon>
        <taxon>Rhabditomorpha</taxon>
        <taxon>Strongyloidea</taxon>
        <taxon>Ancylostomatidae</taxon>
        <taxon>Ancylostomatinae</taxon>
        <taxon>Ancylostoma</taxon>
    </lineage>
</organism>
<dbReference type="Proteomes" id="UP000024635">
    <property type="component" value="Unassembled WGS sequence"/>
</dbReference>
<proteinExistence type="predicted"/>
<comment type="caution">
    <text evidence="1">The sequence shown here is derived from an EMBL/GenBank/DDBJ whole genome shotgun (WGS) entry which is preliminary data.</text>
</comment>